<gene>
    <name evidence="4" type="ORF">MYP_3051</name>
</gene>
<protein>
    <submittedName>
        <fullName evidence="4">GCN5 family acetyltransferase</fullName>
    </submittedName>
</protein>
<dbReference type="OrthoDB" id="9805924at2"/>
<dbReference type="Pfam" id="PF00583">
    <property type="entry name" value="Acetyltransf_1"/>
    <property type="match status" value="1"/>
</dbReference>
<sequence length="149" mass="17092">MEYRIRLCEEKDLPVLIELCAKHAAHEKAVYDAKDKERLLKVALFGDNPQLHCLVVEADENVVGYASFTFDYSTWSAASFLHLDCLYLDECYRGYGIGEAMILRIKEIAKANGCINVQWQTPVFNEKAIKFYKRIGGQSKDKVRFTMTV</sequence>
<feature type="domain" description="N-acetyltransferase" evidence="3">
    <location>
        <begin position="3"/>
        <end position="149"/>
    </location>
</feature>
<dbReference type="Proteomes" id="UP000030185">
    <property type="component" value="Unassembled WGS sequence"/>
</dbReference>
<evidence type="ECO:0000313" key="4">
    <source>
        <dbReference type="EMBL" id="GAL85822.1"/>
    </source>
</evidence>
<dbReference type="InterPro" id="IPR051016">
    <property type="entry name" value="Diverse_Substrate_AcTransf"/>
</dbReference>
<accession>A0A098LHC9</accession>
<comment type="caution">
    <text evidence="4">The sequence shown here is derived from an EMBL/GenBank/DDBJ whole genome shotgun (WGS) entry which is preliminary data.</text>
</comment>
<dbReference type="PANTHER" id="PTHR10545:SF29">
    <property type="entry name" value="GH14572P-RELATED"/>
    <property type="match status" value="1"/>
</dbReference>
<proteinExistence type="predicted"/>
<evidence type="ECO:0000256" key="1">
    <source>
        <dbReference type="ARBA" id="ARBA00022679"/>
    </source>
</evidence>
<dbReference type="InterPro" id="IPR000182">
    <property type="entry name" value="GNAT_dom"/>
</dbReference>
<keyword evidence="1 4" id="KW-0808">Transferase</keyword>
<dbReference type="EMBL" id="BBLT01000006">
    <property type="protein sequence ID" value="GAL85822.1"/>
    <property type="molecule type" value="Genomic_DNA"/>
</dbReference>
<evidence type="ECO:0000259" key="3">
    <source>
        <dbReference type="PROSITE" id="PS51186"/>
    </source>
</evidence>
<reference evidence="4 5" key="1">
    <citation type="submission" date="2014-09" db="EMBL/GenBank/DDBJ databases">
        <title>Sporocytophaga myxococcoides PG-01 genome sequencing.</title>
        <authorList>
            <person name="Liu L."/>
            <person name="Gao P.J."/>
            <person name="Chen G.J."/>
            <person name="Wang L.S."/>
        </authorList>
    </citation>
    <scope>NUCLEOTIDE SEQUENCE [LARGE SCALE GENOMIC DNA]</scope>
    <source>
        <strain evidence="4 5">PG-01</strain>
    </source>
</reference>
<keyword evidence="5" id="KW-1185">Reference proteome</keyword>
<dbReference type="STRING" id="153721.MYP_3051"/>
<dbReference type="AlphaFoldDB" id="A0A098LHC9"/>
<name>A0A098LHC9_9BACT</name>
<dbReference type="CDD" id="cd04301">
    <property type="entry name" value="NAT_SF"/>
    <property type="match status" value="1"/>
</dbReference>
<dbReference type="eggNOG" id="COG0456">
    <property type="taxonomic scope" value="Bacteria"/>
</dbReference>
<dbReference type="PANTHER" id="PTHR10545">
    <property type="entry name" value="DIAMINE N-ACETYLTRANSFERASE"/>
    <property type="match status" value="1"/>
</dbReference>
<dbReference type="SUPFAM" id="SSF55729">
    <property type="entry name" value="Acyl-CoA N-acyltransferases (Nat)"/>
    <property type="match status" value="1"/>
</dbReference>
<organism evidence="4 5">
    <name type="scientific">Sporocytophaga myxococcoides</name>
    <dbReference type="NCBI Taxonomy" id="153721"/>
    <lineage>
        <taxon>Bacteria</taxon>
        <taxon>Pseudomonadati</taxon>
        <taxon>Bacteroidota</taxon>
        <taxon>Cytophagia</taxon>
        <taxon>Cytophagales</taxon>
        <taxon>Cytophagaceae</taxon>
        <taxon>Sporocytophaga</taxon>
    </lineage>
</organism>
<dbReference type="Gene3D" id="3.40.630.30">
    <property type="match status" value="1"/>
</dbReference>
<dbReference type="RefSeq" id="WP_045464844.1">
    <property type="nucleotide sequence ID" value="NZ_BBLT01000006.1"/>
</dbReference>
<keyword evidence="2" id="KW-0012">Acyltransferase</keyword>
<evidence type="ECO:0000313" key="5">
    <source>
        <dbReference type="Proteomes" id="UP000030185"/>
    </source>
</evidence>
<dbReference type="GO" id="GO:0008080">
    <property type="term" value="F:N-acetyltransferase activity"/>
    <property type="evidence" value="ECO:0007669"/>
    <property type="project" value="UniProtKB-ARBA"/>
</dbReference>
<evidence type="ECO:0000256" key="2">
    <source>
        <dbReference type="ARBA" id="ARBA00023315"/>
    </source>
</evidence>
<dbReference type="PROSITE" id="PS51186">
    <property type="entry name" value="GNAT"/>
    <property type="match status" value="1"/>
</dbReference>
<dbReference type="InterPro" id="IPR016181">
    <property type="entry name" value="Acyl_CoA_acyltransferase"/>
</dbReference>